<dbReference type="Proteomes" id="UP001266305">
    <property type="component" value="Unassembled WGS sequence"/>
</dbReference>
<evidence type="ECO:0000313" key="5">
    <source>
        <dbReference type="EMBL" id="KAK2115671.1"/>
    </source>
</evidence>
<protein>
    <recommendedName>
        <fullName evidence="4">40S ribosomal protein S7</fullName>
    </recommendedName>
</protein>
<gene>
    <name evidence="5" type="ORF">P7K49_006297</name>
</gene>
<evidence type="ECO:0000256" key="2">
    <source>
        <dbReference type="ARBA" id="ARBA00022980"/>
    </source>
</evidence>
<dbReference type="PANTHER" id="PTHR11278:SF0">
    <property type="entry name" value="SMALL RIBOSOMAL SUBUNIT PROTEIN ES7"/>
    <property type="match status" value="1"/>
</dbReference>
<keyword evidence="6" id="KW-1185">Reference proteome</keyword>
<keyword evidence="3 4" id="KW-0687">Ribonucleoprotein</keyword>
<accession>A0ABQ9W2S8</accession>
<dbReference type="EMBL" id="JASSZA010000003">
    <property type="protein sequence ID" value="KAK2115671.1"/>
    <property type="molecule type" value="Genomic_DNA"/>
</dbReference>
<sequence length="145" mass="16322">MSSSSTRSVKPNSERLNKFKSGIFQALLELEINLDLKAQLRKQSIPAAKEPKGEFCLSQLEKAIQKISKSIPGAVHDTLLEDLIFPSEIVGKRICVKLDGSWIILKVHLDKAQENKMERKTGTFSGGYKKLMGKNVNFEFPEFQL</sequence>
<evidence type="ECO:0000256" key="4">
    <source>
        <dbReference type="RuleBase" id="RU364105"/>
    </source>
</evidence>
<comment type="similarity">
    <text evidence="1 4">Belongs to the eukaryotic ribosomal protein eS7 family.</text>
</comment>
<keyword evidence="2 4" id="KW-0689">Ribosomal protein</keyword>
<organism evidence="5 6">
    <name type="scientific">Saguinus oedipus</name>
    <name type="common">Cotton-top tamarin</name>
    <name type="synonym">Oedipomidas oedipus</name>
    <dbReference type="NCBI Taxonomy" id="9490"/>
    <lineage>
        <taxon>Eukaryota</taxon>
        <taxon>Metazoa</taxon>
        <taxon>Chordata</taxon>
        <taxon>Craniata</taxon>
        <taxon>Vertebrata</taxon>
        <taxon>Euteleostomi</taxon>
        <taxon>Mammalia</taxon>
        <taxon>Eutheria</taxon>
        <taxon>Euarchontoglires</taxon>
        <taxon>Primates</taxon>
        <taxon>Haplorrhini</taxon>
        <taxon>Platyrrhini</taxon>
        <taxon>Cebidae</taxon>
        <taxon>Callitrichinae</taxon>
        <taxon>Saguinus</taxon>
    </lineage>
</organism>
<name>A0ABQ9W2S8_SAGOE</name>
<evidence type="ECO:0000256" key="1">
    <source>
        <dbReference type="ARBA" id="ARBA00007820"/>
    </source>
</evidence>
<dbReference type="Pfam" id="PF01251">
    <property type="entry name" value="Ribosomal_S7e"/>
    <property type="match status" value="1"/>
</dbReference>
<dbReference type="InterPro" id="IPR000554">
    <property type="entry name" value="Ribosomal_eS7"/>
</dbReference>
<evidence type="ECO:0000256" key="3">
    <source>
        <dbReference type="ARBA" id="ARBA00023274"/>
    </source>
</evidence>
<dbReference type="PANTHER" id="PTHR11278">
    <property type="entry name" value="40S RIBOSOMAL PROTEIN S7"/>
    <property type="match status" value="1"/>
</dbReference>
<evidence type="ECO:0000313" key="6">
    <source>
        <dbReference type="Proteomes" id="UP001266305"/>
    </source>
</evidence>
<proteinExistence type="inferred from homology"/>
<reference evidence="5 6" key="1">
    <citation type="submission" date="2023-05" db="EMBL/GenBank/DDBJ databases">
        <title>B98-5 Cell Line De Novo Hybrid Assembly: An Optical Mapping Approach.</title>
        <authorList>
            <person name="Kananen K."/>
            <person name="Auerbach J.A."/>
            <person name="Kautto E."/>
            <person name="Blachly J.S."/>
        </authorList>
    </citation>
    <scope>NUCLEOTIDE SEQUENCE [LARGE SCALE GENOMIC DNA]</scope>
    <source>
        <strain evidence="5">B95-8</strain>
        <tissue evidence="5">Cell line</tissue>
    </source>
</reference>
<comment type="caution">
    <text evidence="5">The sequence shown here is derived from an EMBL/GenBank/DDBJ whole genome shotgun (WGS) entry which is preliminary data.</text>
</comment>